<dbReference type="EMBL" id="BMAW01027793">
    <property type="protein sequence ID" value="GFU04137.1"/>
    <property type="molecule type" value="Genomic_DNA"/>
</dbReference>
<evidence type="ECO:0000313" key="1">
    <source>
        <dbReference type="EMBL" id="GFU04137.1"/>
    </source>
</evidence>
<protein>
    <submittedName>
        <fullName evidence="1">Uncharacterized protein</fullName>
    </submittedName>
</protein>
<proteinExistence type="predicted"/>
<evidence type="ECO:0000313" key="2">
    <source>
        <dbReference type="Proteomes" id="UP000887013"/>
    </source>
</evidence>
<accession>A0A8X6Q822</accession>
<organism evidence="1 2">
    <name type="scientific">Nephila pilipes</name>
    <name type="common">Giant wood spider</name>
    <name type="synonym">Nephila maculata</name>
    <dbReference type="NCBI Taxonomy" id="299642"/>
    <lineage>
        <taxon>Eukaryota</taxon>
        <taxon>Metazoa</taxon>
        <taxon>Ecdysozoa</taxon>
        <taxon>Arthropoda</taxon>
        <taxon>Chelicerata</taxon>
        <taxon>Arachnida</taxon>
        <taxon>Araneae</taxon>
        <taxon>Araneomorphae</taxon>
        <taxon>Entelegynae</taxon>
        <taxon>Araneoidea</taxon>
        <taxon>Nephilidae</taxon>
        <taxon>Nephila</taxon>
    </lineage>
</organism>
<sequence length="85" mass="9714">MSWRMISPFSIPDKLGHDAVVAFLRSTGHDCLAAHLHKIRISSYPMCPLCNYGEVMDRDHLLRYGALRKPSKVSRYWEAKALLGQ</sequence>
<name>A0A8X6Q822_NEPPI</name>
<keyword evidence="2" id="KW-1185">Reference proteome</keyword>
<dbReference type="OrthoDB" id="6431360at2759"/>
<gene>
    <name evidence="1" type="primary">AVEN_126351_1</name>
    <name evidence="1" type="ORF">NPIL_575891</name>
</gene>
<reference evidence="1" key="1">
    <citation type="submission" date="2020-08" db="EMBL/GenBank/DDBJ databases">
        <title>Multicomponent nature underlies the extraordinary mechanical properties of spider dragline silk.</title>
        <authorList>
            <person name="Kono N."/>
            <person name="Nakamura H."/>
            <person name="Mori M."/>
            <person name="Yoshida Y."/>
            <person name="Ohtoshi R."/>
            <person name="Malay A.D."/>
            <person name="Moran D.A.P."/>
            <person name="Tomita M."/>
            <person name="Numata K."/>
            <person name="Arakawa K."/>
        </authorList>
    </citation>
    <scope>NUCLEOTIDE SEQUENCE</scope>
</reference>
<dbReference type="Proteomes" id="UP000887013">
    <property type="component" value="Unassembled WGS sequence"/>
</dbReference>
<comment type="caution">
    <text evidence="1">The sequence shown here is derived from an EMBL/GenBank/DDBJ whole genome shotgun (WGS) entry which is preliminary data.</text>
</comment>
<dbReference type="AlphaFoldDB" id="A0A8X6Q822"/>